<dbReference type="Pfam" id="PF00068">
    <property type="entry name" value="Phospholip_A2_1"/>
    <property type="match status" value="1"/>
</dbReference>
<evidence type="ECO:0000256" key="3">
    <source>
        <dbReference type="ARBA" id="ARBA00022525"/>
    </source>
</evidence>
<evidence type="ECO:0000256" key="13">
    <source>
        <dbReference type="RuleBase" id="RU003654"/>
    </source>
</evidence>
<feature type="binding site" evidence="11">
    <location>
        <position position="54"/>
    </location>
    <ligand>
        <name>Ca(2+)</name>
        <dbReference type="ChEBI" id="CHEBI:29108"/>
    </ligand>
</feature>
<accession>A0A1S3A590</accession>
<feature type="disulfide bond" evidence="12">
    <location>
        <begin position="77"/>
        <end position="118"/>
    </location>
</feature>
<evidence type="ECO:0000259" key="15">
    <source>
        <dbReference type="SMART" id="SM00085"/>
    </source>
</evidence>
<feature type="disulfide bond" evidence="12">
    <location>
        <begin position="53"/>
        <end position="143"/>
    </location>
</feature>
<comment type="similarity">
    <text evidence="2 13">Belongs to the phospholipase A2 family.</text>
</comment>
<keyword evidence="11 14" id="KW-0106">Calcium</keyword>
<evidence type="ECO:0000256" key="2">
    <source>
        <dbReference type="ARBA" id="ARBA00007056"/>
    </source>
</evidence>
<feature type="domain" description="Phospholipase A2-like central" evidence="15">
    <location>
        <begin position="29"/>
        <end position="144"/>
    </location>
</feature>
<gene>
    <name evidence="17" type="primary">LOC103119274</name>
</gene>
<keyword evidence="14" id="KW-0443">Lipid metabolism</keyword>
<proteinExistence type="inferred from homology"/>
<dbReference type="PROSITE" id="PS00118">
    <property type="entry name" value="PA2_HIS"/>
    <property type="match status" value="1"/>
</dbReference>
<organism evidence="16 17">
    <name type="scientific">Erinaceus europaeus</name>
    <name type="common">Western European hedgehog</name>
    <dbReference type="NCBI Taxonomy" id="9365"/>
    <lineage>
        <taxon>Eukaryota</taxon>
        <taxon>Metazoa</taxon>
        <taxon>Chordata</taxon>
        <taxon>Craniata</taxon>
        <taxon>Vertebrata</taxon>
        <taxon>Euteleostomi</taxon>
        <taxon>Mammalia</taxon>
        <taxon>Eutheria</taxon>
        <taxon>Laurasiatheria</taxon>
        <taxon>Eulipotyphla</taxon>
        <taxon>Erinaceidae</taxon>
        <taxon>Erinaceinae</taxon>
        <taxon>Erinaceus</taxon>
    </lineage>
</organism>
<dbReference type="InterPro" id="IPR036444">
    <property type="entry name" value="PLipase_A2_dom_sf"/>
</dbReference>
<dbReference type="InterPro" id="IPR033113">
    <property type="entry name" value="PLA2_histidine"/>
</dbReference>
<evidence type="ECO:0000256" key="5">
    <source>
        <dbReference type="ARBA" id="ARBA00048015"/>
    </source>
</evidence>
<dbReference type="SMART" id="SM00085">
    <property type="entry name" value="PA2c"/>
    <property type="match status" value="1"/>
</dbReference>
<dbReference type="GO" id="GO:0005576">
    <property type="term" value="C:extracellular region"/>
    <property type="evidence" value="ECO:0007669"/>
    <property type="project" value="UniProtKB-SubCell"/>
</dbReference>
<dbReference type="PRINTS" id="PR00389">
    <property type="entry name" value="PHPHLIPASEA2"/>
</dbReference>
<keyword evidence="4 12" id="KW-1015">Disulfide bond</keyword>
<dbReference type="Proteomes" id="UP001652624">
    <property type="component" value="Chromosome 15"/>
</dbReference>
<comment type="catalytic activity">
    <reaction evidence="8">
        <text>1-hexadecanoyl-2-(9Z-octadecenoyl)-sn-glycero-3-phosphocholine + H2O = 1-hexadecanoyl-sn-glycero-3-phosphocholine + (9Z)-octadecenoate + H(+)</text>
        <dbReference type="Rhea" id="RHEA:38779"/>
        <dbReference type="ChEBI" id="CHEBI:15377"/>
        <dbReference type="ChEBI" id="CHEBI:15378"/>
        <dbReference type="ChEBI" id="CHEBI:30823"/>
        <dbReference type="ChEBI" id="CHEBI:72998"/>
        <dbReference type="ChEBI" id="CHEBI:73001"/>
    </reaction>
    <physiologicalReaction direction="left-to-right" evidence="8">
        <dbReference type="Rhea" id="RHEA:38780"/>
    </physiologicalReaction>
</comment>
<feature type="disulfide bond" evidence="12">
    <location>
        <begin position="104"/>
        <end position="116"/>
    </location>
</feature>
<evidence type="ECO:0000256" key="4">
    <source>
        <dbReference type="ARBA" id="ARBA00023157"/>
    </source>
</evidence>
<dbReference type="AlphaFoldDB" id="A0A1S3A590"/>
<feature type="binding site" evidence="11">
    <location>
        <position position="75"/>
    </location>
    <ligand>
        <name>Ca(2+)</name>
        <dbReference type="ChEBI" id="CHEBI:29108"/>
    </ligand>
</feature>
<evidence type="ECO:0000256" key="1">
    <source>
        <dbReference type="ARBA" id="ARBA00004613"/>
    </source>
</evidence>
<dbReference type="RefSeq" id="XP_007529599.1">
    <property type="nucleotide sequence ID" value="XM_007529537.2"/>
</dbReference>
<comment type="catalytic activity">
    <reaction evidence="14">
        <text>a 1,2-diacyl-sn-glycero-3-phosphocholine + H2O = a 1-acyl-sn-glycero-3-phosphocholine + a fatty acid + H(+)</text>
        <dbReference type="Rhea" id="RHEA:15801"/>
        <dbReference type="ChEBI" id="CHEBI:15377"/>
        <dbReference type="ChEBI" id="CHEBI:15378"/>
        <dbReference type="ChEBI" id="CHEBI:28868"/>
        <dbReference type="ChEBI" id="CHEBI:57643"/>
        <dbReference type="ChEBI" id="CHEBI:58168"/>
        <dbReference type="EC" id="3.1.1.4"/>
    </reaction>
</comment>
<name>A0A1S3A590_ERIEU</name>
<evidence type="ECO:0000256" key="7">
    <source>
        <dbReference type="ARBA" id="ARBA00048227"/>
    </source>
</evidence>
<evidence type="ECO:0000256" key="14">
    <source>
        <dbReference type="RuleBase" id="RU361236"/>
    </source>
</evidence>
<feature type="disulfide bond" evidence="12">
    <location>
        <begin position="55"/>
        <end position="71"/>
    </location>
</feature>
<dbReference type="CDD" id="cd00125">
    <property type="entry name" value="PLA2c"/>
    <property type="match status" value="1"/>
</dbReference>
<dbReference type="PANTHER" id="PTHR11716">
    <property type="entry name" value="PHOSPHOLIPASE A2 FAMILY MEMBER"/>
    <property type="match status" value="1"/>
</dbReference>
<dbReference type="InterPro" id="IPR033112">
    <property type="entry name" value="PLA2_Asp_AS"/>
</dbReference>
<comment type="catalytic activity">
    <reaction evidence="9">
        <text>1-hexadecanoyl-2-(9Z,12Z-octadecadienoyl)-sn-glycero-3-phosphoethanolamine + H2O = 1-hexadecanoyl-sn-glycero-3-phosphoethanolamine + (9Z,12Z)-octadecadienoate + H(+)</text>
        <dbReference type="Rhea" id="RHEA:40815"/>
        <dbReference type="ChEBI" id="CHEBI:15377"/>
        <dbReference type="ChEBI" id="CHEBI:15378"/>
        <dbReference type="ChEBI" id="CHEBI:30245"/>
        <dbReference type="ChEBI" id="CHEBI:73004"/>
        <dbReference type="ChEBI" id="CHEBI:73008"/>
    </reaction>
    <physiologicalReaction direction="left-to-right" evidence="9">
        <dbReference type="Rhea" id="RHEA:40816"/>
    </physiologicalReaction>
</comment>
<comment type="catalytic activity">
    <reaction evidence="5">
        <text>1-hexadecanoyl-2-(9Z-octadecenoyl)-sn-glycero-3-phospho-(1'-sn-glycerol) + H2O = 1-hexadecanoyl-sn-glycero-3-phospho-(1'-sn-glycerol) + (9Z)-octadecenoate + H(+)</text>
        <dbReference type="Rhea" id="RHEA:40919"/>
        <dbReference type="ChEBI" id="CHEBI:15377"/>
        <dbReference type="ChEBI" id="CHEBI:15378"/>
        <dbReference type="ChEBI" id="CHEBI:30823"/>
        <dbReference type="ChEBI" id="CHEBI:72841"/>
        <dbReference type="ChEBI" id="CHEBI:75158"/>
    </reaction>
    <physiologicalReaction direction="left-to-right" evidence="5">
        <dbReference type="Rhea" id="RHEA:40920"/>
    </physiologicalReaction>
</comment>
<dbReference type="GO" id="GO:0050482">
    <property type="term" value="P:arachidonate secretion"/>
    <property type="evidence" value="ECO:0007669"/>
    <property type="project" value="InterPro"/>
</dbReference>
<reference evidence="17" key="1">
    <citation type="submission" date="2025-08" db="UniProtKB">
        <authorList>
            <consortium name="RefSeq"/>
        </authorList>
    </citation>
    <scope>IDENTIFICATION</scope>
</reference>
<dbReference type="InParanoid" id="A0A1S3A590"/>
<sequence>MLLPLLLLLLGPGPAPGAVSRRSHVHRRGLIELVETMGCVGIRTPLAYVNYGCYCGLGGQGQPQDAADWCCHHHDCCYSQAEEAGCSPKLNRYSWKCIDQKIQCGPAENKCQELLCKCDQDFAYCLAETEYNLKYLFYPQSLCGANSSKCASLA</sequence>
<evidence type="ECO:0000256" key="12">
    <source>
        <dbReference type="PIRSR" id="PIRSR601211-3"/>
    </source>
</evidence>
<evidence type="ECO:0000256" key="9">
    <source>
        <dbReference type="ARBA" id="ARBA00049039"/>
    </source>
</evidence>
<feature type="chain" id="PRO_5010008493" description="Phospholipase A2" evidence="14">
    <location>
        <begin position="18"/>
        <end position="154"/>
    </location>
</feature>
<feature type="binding site" evidence="11">
    <location>
        <position position="58"/>
    </location>
    <ligand>
        <name>Ca(2+)</name>
        <dbReference type="ChEBI" id="CHEBI:29108"/>
    </ligand>
</feature>
<feature type="disulfide bond" evidence="12">
    <location>
        <begin position="76"/>
        <end position="150"/>
    </location>
</feature>
<dbReference type="eggNOG" id="KOG4087">
    <property type="taxonomic scope" value="Eukaryota"/>
</dbReference>
<feature type="active site" evidence="10">
    <location>
        <position position="119"/>
    </location>
</feature>
<keyword evidence="14" id="KW-0378">Hydrolase</keyword>
<evidence type="ECO:0000256" key="6">
    <source>
        <dbReference type="ARBA" id="ARBA00048221"/>
    </source>
</evidence>
<comment type="catalytic activity">
    <reaction evidence="6">
        <text>N-hexadecanoyl-1,2-di-(9Z-octadecenoyl)-sn-glycero-3-phosphoethanolamine + H2O = N-hexadecanoyl-1-(9Z-octadecenoyl)-sn-glycero-3-phosphoethanolamine + (9Z)-octadecenoate + H(+)</text>
        <dbReference type="Rhea" id="RHEA:45424"/>
        <dbReference type="ChEBI" id="CHEBI:15377"/>
        <dbReference type="ChEBI" id="CHEBI:15378"/>
        <dbReference type="ChEBI" id="CHEBI:30823"/>
        <dbReference type="ChEBI" id="CHEBI:78097"/>
        <dbReference type="ChEBI" id="CHEBI:85217"/>
    </reaction>
    <physiologicalReaction direction="left-to-right" evidence="6">
        <dbReference type="Rhea" id="RHEA:45425"/>
    </physiologicalReaction>
</comment>
<dbReference type="SUPFAM" id="SSF48619">
    <property type="entry name" value="Phospholipase A2, PLA2"/>
    <property type="match status" value="1"/>
</dbReference>
<dbReference type="FunFam" id="1.20.90.10:FF:000001">
    <property type="entry name" value="Basic phospholipase A2 homolog"/>
    <property type="match status" value="1"/>
</dbReference>
<dbReference type="Gene3D" id="1.20.90.10">
    <property type="entry name" value="Phospholipase A2 domain"/>
    <property type="match status" value="1"/>
</dbReference>
<evidence type="ECO:0000256" key="11">
    <source>
        <dbReference type="PIRSR" id="PIRSR601211-2"/>
    </source>
</evidence>
<evidence type="ECO:0000313" key="17">
    <source>
        <dbReference type="RefSeq" id="XP_007529599.1"/>
    </source>
</evidence>
<dbReference type="GO" id="GO:0016042">
    <property type="term" value="P:lipid catabolic process"/>
    <property type="evidence" value="ECO:0007669"/>
    <property type="project" value="InterPro"/>
</dbReference>
<keyword evidence="16" id="KW-1185">Reference proteome</keyword>
<protein>
    <recommendedName>
        <fullName evidence="14">Phospholipase A2</fullName>
        <ecNumber evidence="14">3.1.1.4</ecNumber>
    </recommendedName>
</protein>
<dbReference type="STRING" id="9365.ENSEEUP00000009958"/>
<evidence type="ECO:0000256" key="10">
    <source>
        <dbReference type="PIRSR" id="PIRSR601211-1"/>
    </source>
</evidence>
<dbReference type="OrthoDB" id="10069378at2759"/>
<feature type="active site" evidence="10">
    <location>
        <position position="74"/>
    </location>
</feature>
<keyword evidence="14" id="KW-0732">Signal</keyword>
<feature type="disulfide bond" evidence="12">
    <location>
        <begin position="86"/>
        <end position="111"/>
    </location>
</feature>
<dbReference type="FunCoup" id="A0A1S3A590">
    <property type="interactions" value="31"/>
</dbReference>
<dbReference type="InterPro" id="IPR016090">
    <property type="entry name" value="PLA2-like_dom"/>
</dbReference>
<evidence type="ECO:0000313" key="16">
    <source>
        <dbReference type="Proteomes" id="UP001652624"/>
    </source>
</evidence>
<keyword evidence="11" id="KW-0479">Metal-binding</keyword>
<comment type="cofactor">
    <cofactor evidence="11">
        <name>Ca(2+)</name>
        <dbReference type="ChEBI" id="CHEBI:29108"/>
    </cofactor>
    <text evidence="11">Binds 1 Ca(2+) ion per subunit.</text>
</comment>
<dbReference type="InterPro" id="IPR001211">
    <property type="entry name" value="PLA2"/>
</dbReference>
<feature type="signal peptide" evidence="14">
    <location>
        <begin position="1"/>
        <end position="17"/>
    </location>
</feature>
<dbReference type="PANTHER" id="PTHR11716:SF4">
    <property type="entry name" value="GROUP 10 SECRETORY PHOSPHOLIPASE A2"/>
    <property type="match status" value="1"/>
</dbReference>
<evidence type="ECO:0000256" key="8">
    <source>
        <dbReference type="ARBA" id="ARBA00048699"/>
    </source>
</evidence>
<dbReference type="GO" id="GO:0005543">
    <property type="term" value="F:phospholipid binding"/>
    <property type="evidence" value="ECO:0007669"/>
    <property type="project" value="TreeGrafter"/>
</dbReference>
<dbReference type="GO" id="GO:0005509">
    <property type="term" value="F:calcium ion binding"/>
    <property type="evidence" value="ECO:0007669"/>
    <property type="project" value="InterPro"/>
</dbReference>
<dbReference type="EC" id="3.1.1.4" evidence="14"/>
<feature type="disulfide bond" evidence="12">
    <location>
        <begin position="70"/>
        <end position="125"/>
    </location>
</feature>
<dbReference type="GO" id="GO:0006644">
    <property type="term" value="P:phospholipid metabolic process"/>
    <property type="evidence" value="ECO:0007669"/>
    <property type="project" value="InterPro"/>
</dbReference>
<dbReference type="GeneID" id="103119274"/>
<keyword evidence="3 14" id="KW-0964">Secreted</keyword>
<comment type="subcellular location">
    <subcellularLocation>
        <location evidence="1 14">Secreted</location>
    </subcellularLocation>
</comment>
<dbReference type="PROSITE" id="PS00119">
    <property type="entry name" value="PA2_ASP"/>
    <property type="match status" value="1"/>
</dbReference>
<feature type="binding site" evidence="11">
    <location>
        <position position="56"/>
    </location>
    <ligand>
        <name>Ca(2+)</name>
        <dbReference type="ChEBI" id="CHEBI:29108"/>
    </ligand>
</feature>
<dbReference type="GO" id="GO:0047498">
    <property type="term" value="F:calcium-dependent phospholipase A2 activity"/>
    <property type="evidence" value="ECO:0007669"/>
    <property type="project" value="TreeGrafter"/>
</dbReference>
<comment type="catalytic activity">
    <reaction evidence="7">
        <text>1,2-dihexadecanoyl-sn-glycero-3-phosphocholine + H2O = 1-hexadecanoyl-sn-glycero-3-phosphocholine + hexadecanoate + H(+)</text>
        <dbReference type="Rhea" id="RHEA:41223"/>
        <dbReference type="ChEBI" id="CHEBI:7896"/>
        <dbReference type="ChEBI" id="CHEBI:15377"/>
        <dbReference type="ChEBI" id="CHEBI:15378"/>
        <dbReference type="ChEBI" id="CHEBI:72998"/>
        <dbReference type="ChEBI" id="CHEBI:72999"/>
    </reaction>
    <physiologicalReaction direction="left-to-right" evidence="7">
        <dbReference type="Rhea" id="RHEA:41224"/>
    </physiologicalReaction>
</comment>